<dbReference type="InterPro" id="IPR019734">
    <property type="entry name" value="TPR_rpt"/>
</dbReference>
<dbReference type="Pfam" id="PF13374">
    <property type="entry name" value="TPR_10"/>
    <property type="match status" value="2"/>
</dbReference>
<dbReference type="Pfam" id="PF13424">
    <property type="entry name" value="TPR_12"/>
    <property type="match status" value="3"/>
</dbReference>
<evidence type="ECO:0000256" key="3">
    <source>
        <dbReference type="PROSITE-ProRule" id="PRU00339"/>
    </source>
</evidence>
<proteinExistence type="predicted"/>
<organism evidence="4">
    <name type="scientific">Corethron hystrix</name>
    <dbReference type="NCBI Taxonomy" id="216773"/>
    <lineage>
        <taxon>Eukaryota</taxon>
        <taxon>Sar</taxon>
        <taxon>Stramenopiles</taxon>
        <taxon>Ochrophyta</taxon>
        <taxon>Bacillariophyta</taxon>
        <taxon>Coscinodiscophyceae</taxon>
        <taxon>Corethrophycidae</taxon>
        <taxon>Corethrales</taxon>
        <taxon>Corethraceae</taxon>
        <taxon>Corethron</taxon>
    </lineage>
</organism>
<dbReference type="EMBL" id="HBFR01011453">
    <property type="protein sequence ID" value="CAD8881080.1"/>
    <property type="molecule type" value="Transcribed_RNA"/>
</dbReference>
<protein>
    <recommendedName>
        <fullName evidence="5">Kinesin light chain</fullName>
    </recommendedName>
</protein>
<dbReference type="Gene3D" id="1.25.40.10">
    <property type="entry name" value="Tetratricopeptide repeat domain"/>
    <property type="match status" value="3"/>
</dbReference>
<dbReference type="SMART" id="SM00028">
    <property type="entry name" value="TPR"/>
    <property type="match status" value="9"/>
</dbReference>
<dbReference type="AlphaFoldDB" id="A0A7S1FQ94"/>
<evidence type="ECO:0000256" key="1">
    <source>
        <dbReference type="ARBA" id="ARBA00022737"/>
    </source>
</evidence>
<keyword evidence="1" id="KW-0677">Repeat</keyword>
<evidence type="ECO:0000313" key="4">
    <source>
        <dbReference type="EMBL" id="CAD8881080.1"/>
    </source>
</evidence>
<feature type="repeat" description="TPR" evidence="3">
    <location>
        <begin position="284"/>
        <end position="317"/>
    </location>
</feature>
<keyword evidence="2 3" id="KW-0802">TPR repeat</keyword>
<feature type="repeat" description="TPR" evidence="3">
    <location>
        <begin position="452"/>
        <end position="485"/>
    </location>
</feature>
<dbReference type="SUPFAM" id="SSF48452">
    <property type="entry name" value="TPR-like"/>
    <property type="match status" value="3"/>
</dbReference>
<dbReference type="PROSITE" id="PS50005">
    <property type="entry name" value="TPR"/>
    <property type="match status" value="6"/>
</dbReference>
<feature type="repeat" description="TPR" evidence="3">
    <location>
        <begin position="244"/>
        <end position="277"/>
    </location>
</feature>
<dbReference type="PANTHER" id="PTHR45641:SF19">
    <property type="entry name" value="NEPHROCYSTIN-3"/>
    <property type="match status" value="1"/>
</dbReference>
<gene>
    <name evidence="4" type="ORF">CHYS00102_LOCUS8267</name>
</gene>
<feature type="repeat" description="TPR" evidence="3">
    <location>
        <begin position="101"/>
        <end position="134"/>
    </location>
</feature>
<feature type="repeat" description="TPR" evidence="3">
    <location>
        <begin position="202"/>
        <end position="235"/>
    </location>
</feature>
<dbReference type="InterPro" id="IPR011990">
    <property type="entry name" value="TPR-like_helical_dom_sf"/>
</dbReference>
<feature type="repeat" description="TPR" evidence="3">
    <location>
        <begin position="410"/>
        <end position="443"/>
    </location>
</feature>
<dbReference type="PANTHER" id="PTHR45641">
    <property type="entry name" value="TETRATRICOPEPTIDE REPEAT PROTEIN (AFU_ORTHOLOGUE AFUA_6G03870)"/>
    <property type="match status" value="1"/>
</dbReference>
<accession>A0A7S1FQ94</accession>
<evidence type="ECO:0000256" key="2">
    <source>
        <dbReference type="ARBA" id="ARBA00022803"/>
    </source>
</evidence>
<reference evidence="4" key="1">
    <citation type="submission" date="2021-01" db="EMBL/GenBank/DDBJ databases">
        <authorList>
            <person name="Corre E."/>
            <person name="Pelletier E."/>
            <person name="Niang G."/>
            <person name="Scheremetjew M."/>
            <person name="Finn R."/>
            <person name="Kale V."/>
            <person name="Holt S."/>
            <person name="Cochrane G."/>
            <person name="Meng A."/>
            <person name="Brown T."/>
            <person name="Cohen L."/>
        </authorList>
    </citation>
    <scope>NUCLEOTIDE SEQUENCE</scope>
    <source>
        <strain evidence="4">308</strain>
    </source>
</reference>
<evidence type="ECO:0008006" key="5">
    <source>
        <dbReference type="Google" id="ProtNLM"/>
    </source>
</evidence>
<sequence length="595" mass="66769">MSMLEADNSATFVGIQKFHDADEHSVPPLNEDPTQIQKPKSVRGVYKALSLADPSDEQCAEAFKLAAEARFVDGRNEDAIELFKEAELLYGQINKSHFGRRTVLGRIGDVYLNNEDYELALEFYVKTLAMTQNVLGNDHHLVECQRAAIDSLRSQLYFDNKDQPKKILVESREDRAQAVNVQVEKVTREWRQSLGDDHPDVLTTLKSMGDIYFRGEEYDEALQNYTEFLRICRSVKNNTHPDIIPAIINIGTIHLSNGDALSAIDFYKEALRLKESIEGKKNCGTVYAHLANAHYEKGDLVEAKHLYQEALRFTKDEKGSGHPEVADLLMKIGSVNEENGNCEKAMKLYRGALGIRESYYGPNHASVAESMNSVGSVHYTRKENHMALRAYLAALRLTKEMFGDDHIQCADILVNIGNVHLQADELDEAIVTYYKALRCTLTEYGKEHEKVADVLNNIGVAYERNEEKDLALDAFTEALRVYKTINLPDSHHSVTAVVRNIRGLRQGSLLDFLIDEIVGACTIDPQSINAVANIINEAKSPDEINLDVIEETANDIKETVESATKAITPTTDSRFGALLSRTLTFEDKNLQEILN</sequence>
<name>A0A7S1FQ94_9STRA</name>